<feature type="transmembrane region" description="Helical" evidence="1">
    <location>
        <begin position="28"/>
        <end position="45"/>
    </location>
</feature>
<dbReference type="AlphaFoldDB" id="N1W2Z5"/>
<reference evidence="2 3" key="1">
    <citation type="submission" date="2013-03" db="EMBL/GenBank/DDBJ databases">
        <authorList>
            <person name="Harkins D.M."/>
            <person name="Durkin A.S."/>
            <person name="Brinkac L.M."/>
            <person name="Haft D.H."/>
            <person name="Selengut J.D."/>
            <person name="Sanka R."/>
            <person name="DePew J."/>
            <person name="Purushe J."/>
            <person name="Galloway R.L."/>
            <person name="Vinetz J.M."/>
            <person name="Sutton G.G."/>
            <person name="Nierman W.C."/>
            <person name="Fouts D.E."/>
        </authorList>
    </citation>
    <scope>NUCLEOTIDE SEQUENCE [LARGE SCALE GENOMIC DNA]</scope>
    <source>
        <strain evidence="2 3">Waz Holland</strain>
    </source>
</reference>
<accession>N1W2Z5</accession>
<name>N1W2Z5_9LEPT</name>
<feature type="transmembrane region" description="Helical" evidence="1">
    <location>
        <begin position="212"/>
        <end position="228"/>
    </location>
</feature>
<sequence>MKLISFLYLLVLYTLLFVQHVPTMYRSTFPIFPIVITFFALWFNREHLFEVLKEQKKILFLSAIITFFLSTLFVIRWDIELYGMWDSWANWSLKSKSITYEYINNGKVSLPVMASIHPEYPIGLPIFVTLIGIMLSDWLIEILYFISILCTFFIVFSFLDRIKQKTLALIGLALLYSNLKFFQISTDLCAELPLSLILLISISSAHSIKPKKLLDVFLLGICISLPIIIKTEGILFFIITFLYAVFILLHKTRNLQIIKSVLSLVVGTTLPFLFILFTPKLSNGFGNVDFKFAILLEPAELSNALTTRIPSIITYSYQFHFKQMYGLFLVSMISLFISKKLRLVGIGFSLLILISGYNIIYVFSIQDITWHLATSYARINIVLLPVSIYALLLSYRVFLRRVVFFIRNINSQIGK</sequence>
<feature type="transmembrane region" description="Helical" evidence="1">
    <location>
        <begin position="142"/>
        <end position="159"/>
    </location>
</feature>
<keyword evidence="1" id="KW-0472">Membrane</keyword>
<dbReference type="Proteomes" id="UP000012227">
    <property type="component" value="Unassembled WGS sequence"/>
</dbReference>
<feature type="transmembrane region" description="Helical" evidence="1">
    <location>
        <begin position="257"/>
        <end position="277"/>
    </location>
</feature>
<evidence type="ECO:0000256" key="1">
    <source>
        <dbReference type="SAM" id="Phobius"/>
    </source>
</evidence>
<evidence type="ECO:0000313" key="3">
    <source>
        <dbReference type="Proteomes" id="UP000012227"/>
    </source>
</evidence>
<keyword evidence="1" id="KW-0812">Transmembrane</keyword>
<dbReference type="STRING" id="1218591.LEP1GSC199_1109"/>
<proteinExistence type="predicted"/>
<comment type="caution">
    <text evidence="2">The sequence shown here is derived from an EMBL/GenBank/DDBJ whole genome shotgun (WGS) entry which is preliminary data.</text>
</comment>
<feature type="transmembrane region" description="Helical" evidence="1">
    <location>
        <begin position="319"/>
        <end position="337"/>
    </location>
</feature>
<organism evidence="2 3">
    <name type="scientific">Leptospira vanthielii serovar Holland str. Waz Holland = ATCC 700522</name>
    <dbReference type="NCBI Taxonomy" id="1218591"/>
    <lineage>
        <taxon>Bacteria</taxon>
        <taxon>Pseudomonadati</taxon>
        <taxon>Spirochaetota</taxon>
        <taxon>Spirochaetia</taxon>
        <taxon>Leptospirales</taxon>
        <taxon>Leptospiraceae</taxon>
        <taxon>Leptospira</taxon>
    </lineage>
</organism>
<dbReference type="EMBL" id="AOGY02000031">
    <property type="protein sequence ID" value="EMY70589.1"/>
    <property type="molecule type" value="Genomic_DNA"/>
</dbReference>
<gene>
    <name evidence="2" type="ORF">LEP1GSC199_1109</name>
</gene>
<feature type="transmembrane region" description="Helical" evidence="1">
    <location>
        <begin position="376"/>
        <end position="398"/>
    </location>
</feature>
<feature type="transmembrane region" description="Helical" evidence="1">
    <location>
        <begin position="57"/>
        <end position="77"/>
    </location>
</feature>
<evidence type="ECO:0000313" key="2">
    <source>
        <dbReference type="EMBL" id="EMY70589.1"/>
    </source>
</evidence>
<protein>
    <submittedName>
        <fullName evidence="2">Putative membrane protein</fullName>
    </submittedName>
</protein>
<feature type="transmembrane region" description="Helical" evidence="1">
    <location>
        <begin position="344"/>
        <end position="364"/>
    </location>
</feature>
<keyword evidence="1" id="KW-1133">Transmembrane helix</keyword>